<proteinExistence type="predicted"/>
<organism evidence="1 2">
    <name type="scientific">Corynebacterium matruchotii ATCC 33806</name>
    <dbReference type="NCBI Taxonomy" id="566549"/>
    <lineage>
        <taxon>Bacteria</taxon>
        <taxon>Bacillati</taxon>
        <taxon>Actinomycetota</taxon>
        <taxon>Actinomycetes</taxon>
        <taxon>Mycobacteriales</taxon>
        <taxon>Corynebacteriaceae</taxon>
        <taxon>Corynebacterium</taxon>
    </lineage>
</organism>
<comment type="caution">
    <text evidence="1">The sequence shown here is derived from an EMBL/GenBank/DDBJ whole genome shotgun (WGS) entry which is preliminary data.</text>
</comment>
<dbReference type="AlphaFoldDB" id="C0DZT3"/>
<protein>
    <submittedName>
        <fullName evidence="1">Uncharacterized protein</fullName>
    </submittedName>
</protein>
<reference evidence="1 2" key="1">
    <citation type="submission" date="2009-01" db="EMBL/GenBank/DDBJ databases">
        <authorList>
            <person name="Fulton L."/>
            <person name="Clifton S."/>
            <person name="Chinwalla A.T."/>
            <person name="Mitreva M."/>
            <person name="Sodergren E."/>
            <person name="Weinstock G."/>
            <person name="Clifton S."/>
            <person name="Dooling D.J."/>
            <person name="Fulton B."/>
            <person name="Minx P."/>
            <person name="Pepin K.H."/>
            <person name="Johnson M."/>
            <person name="Bhonagiri V."/>
            <person name="Nash W.E."/>
            <person name="Mardis E.R."/>
            <person name="Wilson R.K."/>
        </authorList>
    </citation>
    <scope>NUCLEOTIDE SEQUENCE [LARGE SCALE GENOMIC DNA]</scope>
    <source>
        <strain evidence="1 2">ATCC 33806</strain>
    </source>
</reference>
<evidence type="ECO:0000313" key="1">
    <source>
        <dbReference type="EMBL" id="EEG28179.1"/>
    </source>
</evidence>
<dbReference type="Proteomes" id="UP000006247">
    <property type="component" value="Unassembled WGS sequence"/>
</dbReference>
<gene>
    <name evidence="1" type="ORF">CORMATOL_00229</name>
</gene>
<evidence type="ECO:0000313" key="2">
    <source>
        <dbReference type="Proteomes" id="UP000006247"/>
    </source>
</evidence>
<sequence>MALTVTVRVAVVVTVTVTGFDVGAGVLCALWQPAKNTQPNVKIAACLRMNITCLFV</sequence>
<dbReference type="EMBL" id="ACEB01000003">
    <property type="protein sequence ID" value="EEG28179.1"/>
    <property type="molecule type" value="Genomic_DNA"/>
</dbReference>
<name>C0DZT3_9CORY</name>
<accession>C0DZT3</accession>
<dbReference type="HOGENOM" id="CLU_3006537_0_0_11"/>